<sequence>MSAQLLSYVNRTYSTTAVSSTDSVEDNLNGKSDGPPERSALRLSIDAHGELVESNQIHDYVYRSLSLKHLNFYQFARCVELKRNSKKQCDPGYDLETPSANAYQRHCLLAPHPLVNSHHLIEHTNEDRGEDNRHLVPRVVGQSIPSPRNTEEYFPFVLAHFKPFSVSEDLLCANDTFESLFQAYDFDQQSLSVMRNWDAIHECEDARD</sequence>
<keyword evidence="2" id="KW-1185">Reference proteome</keyword>
<dbReference type="EMBL" id="MU267755">
    <property type="protein sequence ID" value="KAH7909527.1"/>
    <property type="molecule type" value="Genomic_DNA"/>
</dbReference>
<evidence type="ECO:0000313" key="1">
    <source>
        <dbReference type="EMBL" id="KAH7909527.1"/>
    </source>
</evidence>
<organism evidence="1 2">
    <name type="scientific">Hygrophoropsis aurantiaca</name>
    <dbReference type="NCBI Taxonomy" id="72124"/>
    <lineage>
        <taxon>Eukaryota</taxon>
        <taxon>Fungi</taxon>
        <taxon>Dikarya</taxon>
        <taxon>Basidiomycota</taxon>
        <taxon>Agaricomycotina</taxon>
        <taxon>Agaricomycetes</taxon>
        <taxon>Agaricomycetidae</taxon>
        <taxon>Boletales</taxon>
        <taxon>Coniophorineae</taxon>
        <taxon>Hygrophoropsidaceae</taxon>
        <taxon>Hygrophoropsis</taxon>
    </lineage>
</organism>
<feature type="non-terminal residue" evidence="1">
    <location>
        <position position="208"/>
    </location>
</feature>
<proteinExistence type="predicted"/>
<name>A0ACB8A9Y1_9AGAM</name>
<evidence type="ECO:0000313" key="2">
    <source>
        <dbReference type="Proteomes" id="UP000790377"/>
    </source>
</evidence>
<protein>
    <submittedName>
        <fullName evidence="1">Uncharacterized protein</fullName>
    </submittedName>
</protein>
<accession>A0ACB8A9Y1</accession>
<comment type="caution">
    <text evidence="1">The sequence shown here is derived from an EMBL/GenBank/DDBJ whole genome shotgun (WGS) entry which is preliminary data.</text>
</comment>
<reference evidence="1" key="1">
    <citation type="journal article" date="2021" name="New Phytol.">
        <title>Evolutionary innovations through gain and loss of genes in the ectomycorrhizal Boletales.</title>
        <authorList>
            <person name="Wu G."/>
            <person name="Miyauchi S."/>
            <person name="Morin E."/>
            <person name="Kuo A."/>
            <person name="Drula E."/>
            <person name="Varga T."/>
            <person name="Kohler A."/>
            <person name="Feng B."/>
            <person name="Cao Y."/>
            <person name="Lipzen A."/>
            <person name="Daum C."/>
            <person name="Hundley H."/>
            <person name="Pangilinan J."/>
            <person name="Johnson J."/>
            <person name="Barry K."/>
            <person name="LaButti K."/>
            <person name="Ng V."/>
            <person name="Ahrendt S."/>
            <person name="Min B."/>
            <person name="Choi I.G."/>
            <person name="Park H."/>
            <person name="Plett J.M."/>
            <person name="Magnuson J."/>
            <person name="Spatafora J.W."/>
            <person name="Nagy L.G."/>
            <person name="Henrissat B."/>
            <person name="Grigoriev I.V."/>
            <person name="Yang Z.L."/>
            <person name="Xu J."/>
            <person name="Martin F.M."/>
        </authorList>
    </citation>
    <scope>NUCLEOTIDE SEQUENCE</scope>
    <source>
        <strain evidence="1">ATCC 28755</strain>
    </source>
</reference>
<gene>
    <name evidence="1" type="ORF">BJ138DRAFT_1010673</name>
</gene>
<dbReference type="Proteomes" id="UP000790377">
    <property type="component" value="Unassembled WGS sequence"/>
</dbReference>